<keyword evidence="1" id="KW-0812">Transmembrane</keyword>
<reference evidence="2 3" key="1">
    <citation type="submission" date="2023-03" db="EMBL/GenBank/DDBJ databases">
        <authorList>
            <person name="Shen W."/>
            <person name="Cai J."/>
        </authorList>
    </citation>
    <scope>NUCLEOTIDE SEQUENCE [LARGE SCALE GENOMIC DNA]</scope>
    <source>
        <strain evidence="2 3">B101</strain>
    </source>
</reference>
<comment type="caution">
    <text evidence="2">The sequence shown here is derived from an EMBL/GenBank/DDBJ whole genome shotgun (WGS) entry which is preliminary data.</text>
</comment>
<feature type="transmembrane region" description="Helical" evidence="1">
    <location>
        <begin position="6"/>
        <end position="27"/>
    </location>
</feature>
<dbReference type="EMBL" id="JARQBN010000001">
    <property type="protein sequence ID" value="MDT2826895.1"/>
    <property type="molecule type" value="Genomic_DNA"/>
</dbReference>
<evidence type="ECO:0000313" key="3">
    <source>
        <dbReference type="Proteomes" id="UP001265301"/>
    </source>
</evidence>
<keyword evidence="1" id="KW-1133">Transmembrane helix</keyword>
<protein>
    <submittedName>
        <fullName evidence="2">Uncharacterized protein</fullName>
    </submittedName>
</protein>
<gene>
    <name evidence="2" type="ORF">P7H59_00340</name>
</gene>
<sequence length="87" mass="10198">MDRYTLQLIAFAGILGTGPFLLCAFLMKLTNGLFLSRLPHQFVQDRHDPQYEHERQAGQRFSKLVFKYLPPFFIGFLLILLLSYFDI</sequence>
<organism evidence="2 3">
    <name type="scientific">Enterococcus viikkiensis</name>
    <dbReference type="NCBI Taxonomy" id="930854"/>
    <lineage>
        <taxon>Bacteria</taxon>
        <taxon>Bacillati</taxon>
        <taxon>Bacillota</taxon>
        <taxon>Bacilli</taxon>
        <taxon>Lactobacillales</taxon>
        <taxon>Enterococcaceae</taxon>
        <taxon>Enterococcus</taxon>
    </lineage>
</organism>
<accession>A0ABU3FLQ1</accession>
<dbReference type="Proteomes" id="UP001265301">
    <property type="component" value="Unassembled WGS sequence"/>
</dbReference>
<feature type="transmembrane region" description="Helical" evidence="1">
    <location>
        <begin position="65"/>
        <end position="85"/>
    </location>
</feature>
<evidence type="ECO:0000313" key="2">
    <source>
        <dbReference type="EMBL" id="MDT2826895.1"/>
    </source>
</evidence>
<keyword evidence="3" id="KW-1185">Reference proteome</keyword>
<name>A0ABU3FLQ1_9ENTE</name>
<proteinExistence type="predicted"/>
<evidence type="ECO:0000256" key="1">
    <source>
        <dbReference type="SAM" id="Phobius"/>
    </source>
</evidence>
<keyword evidence="1" id="KW-0472">Membrane</keyword>
<dbReference type="RefSeq" id="WP_311818165.1">
    <property type="nucleotide sequence ID" value="NZ_JARQBN010000001.1"/>
</dbReference>